<reference evidence="4 5" key="1">
    <citation type="submission" date="2019-03" db="EMBL/GenBank/DDBJ databases">
        <authorList>
            <person name="Gaulin E."/>
            <person name="Dumas B."/>
        </authorList>
    </citation>
    <scope>NUCLEOTIDE SEQUENCE [LARGE SCALE GENOMIC DNA]</scope>
    <source>
        <strain evidence="4">CBS 568.67</strain>
    </source>
</reference>
<feature type="chain" id="PRO_5033436693" evidence="1">
    <location>
        <begin position="18"/>
        <end position="573"/>
    </location>
</feature>
<dbReference type="PANTHER" id="PTHR44329">
    <property type="entry name" value="SERINE/THREONINE-PROTEIN KINASE TNNI3K-RELATED"/>
    <property type="match status" value="1"/>
</dbReference>
<accession>A0A485KAY2</accession>
<dbReference type="GO" id="GO:0005524">
    <property type="term" value="F:ATP binding"/>
    <property type="evidence" value="ECO:0007669"/>
    <property type="project" value="InterPro"/>
</dbReference>
<dbReference type="Gene3D" id="3.30.200.20">
    <property type="entry name" value="Phosphorylase Kinase, domain 1"/>
    <property type="match status" value="1"/>
</dbReference>
<name>A0A485KAY2_9STRA</name>
<dbReference type="SMART" id="SM00220">
    <property type="entry name" value="S_TKc"/>
    <property type="match status" value="1"/>
</dbReference>
<dbReference type="AlphaFoldDB" id="A0A485KAY2"/>
<dbReference type="PRINTS" id="PR00109">
    <property type="entry name" value="TYRKINASE"/>
</dbReference>
<feature type="domain" description="Protein kinase" evidence="2">
    <location>
        <begin position="303"/>
        <end position="564"/>
    </location>
</feature>
<evidence type="ECO:0000313" key="5">
    <source>
        <dbReference type="Proteomes" id="UP000332933"/>
    </source>
</evidence>
<dbReference type="PROSITE" id="PS00108">
    <property type="entry name" value="PROTEIN_KINASE_ST"/>
    <property type="match status" value="1"/>
</dbReference>
<dbReference type="InterPro" id="IPR001245">
    <property type="entry name" value="Ser-Thr/Tyr_kinase_cat_dom"/>
</dbReference>
<dbReference type="SUPFAM" id="SSF56112">
    <property type="entry name" value="Protein kinase-like (PK-like)"/>
    <property type="match status" value="1"/>
</dbReference>
<reference evidence="3" key="2">
    <citation type="submission" date="2019-06" db="EMBL/GenBank/DDBJ databases">
        <title>Genomics analysis of Aphanomyces spp. identifies a new class of oomycete effector associated with host adaptation.</title>
        <authorList>
            <person name="Gaulin E."/>
        </authorList>
    </citation>
    <scope>NUCLEOTIDE SEQUENCE</scope>
    <source>
        <strain evidence="3">CBS 578.67</strain>
    </source>
</reference>
<sequence length="573" mass="62613">MLVRTSALFLLSHLVAAAKWSCIPGLMTPVRIASNGNIECWSNNGVDCINDCVALVASNTEPTKPVTCGCKHLSAWNTTGYYDANGNVDTSHWCNLAKDVLGANPPNPKCTKWNCLPDLMTPVRISVDGNVECWSDNGIACVNGCPALVASNTDPKLPLVCGCKHFAIWNITGYNDASGHTDPLHWCNLAKNALGAKPPSPTCVLANDQSASNLPSVSTGAVIGIAVAGLAVVAIAATCYVRLSKKARGESSAPGTASMFVLHDAQLDSKTPNTMGSTQLTQHTTEYLDMRDLELYRIKDKEIQVNHIMGSGAFANVWCGTYQGEPVAIKQLQAKNISMSQLQSFLDEIHLMSTFDSPYIVKFIGAAWKQPKDMMCVMELMDGGDLRDYLTKHNAEDFPWADKLVHIQRIAEALVYLHSQNIIHRDLKSRNVLLDSKKGTKLTDFGVSKEDMEATMTMGVGTFRWMAPEVIKSHKYSVASDIYSFGIVVSEFATHLIPYFDQVNPENGQRLGDMPIMVKVVAGELTPSFGTGCPEWLLHLATKCLAFDPDARPTSMQLSHHIRMQLRQAYSVV</sequence>
<gene>
    <name evidence="4" type="primary">Aste57867_3228</name>
    <name evidence="3" type="ORF">As57867_003218</name>
    <name evidence="4" type="ORF">ASTE57867_3228</name>
</gene>
<evidence type="ECO:0000256" key="1">
    <source>
        <dbReference type="SAM" id="SignalP"/>
    </source>
</evidence>
<dbReference type="Proteomes" id="UP000332933">
    <property type="component" value="Unassembled WGS sequence"/>
</dbReference>
<dbReference type="InterPro" id="IPR011009">
    <property type="entry name" value="Kinase-like_dom_sf"/>
</dbReference>
<dbReference type="InterPro" id="IPR000719">
    <property type="entry name" value="Prot_kinase_dom"/>
</dbReference>
<feature type="signal peptide" evidence="1">
    <location>
        <begin position="1"/>
        <end position="17"/>
    </location>
</feature>
<dbReference type="Pfam" id="PF00069">
    <property type="entry name" value="Pkinase"/>
    <property type="match status" value="1"/>
</dbReference>
<dbReference type="EMBL" id="VJMH01000529">
    <property type="protein sequence ID" value="KAF0715719.1"/>
    <property type="molecule type" value="Genomic_DNA"/>
</dbReference>
<dbReference type="InterPro" id="IPR008271">
    <property type="entry name" value="Ser/Thr_kinase_AS"/>
</dbReference>
<protein>
    <submittedName>
        <fullName evidence="4">Aste57867_3228 protein</fullName>
    </submittedName>
</protein>
<evidence type="ECO:0000259" key="2">
    <source>
        <dbReference type="PROSITE" id="PS50011"/>
    </source>
</evidence>
<dbReference type="InterPro" id="IPR051681">
    <property type="entry name" value="Ser/Thr_Kinases-Pseudokinases"/>
</dbReference>
<dbReference type="GO" id="GO:0004674">
    <property type="term" value="F:protein serine/threonine kinase activity"/>
    <property type="evidence" value="ECO:0007669"/>
    <property type="project" value="TreeGrafter"/>
</dbReference>
<dbReference type="OrthoDB" id="57629at2759"/>
<dbReference type="EMBL" id="CAADRA010000529">
    <property type="protein sequence ID" value="VFT80402.1"/>
    <property type="molecule type" value="Genomic_DNA"/>
</dbReference>
<dbReference type="Gene3D" id="1.10.510.10">
    <property type="entry name" value="Transferase(Phosphotransferase) domain 1"/>
    <property type="match status" value="1"/>
</dbReference>
<dbReference type="PROSITE" id="PS50011">
    <property type="entry name" value="PROTEIN_KINASE_DOM"/>
    <property type="match status" value="1"/>
</dbReference>
<proteinExistence type="predicted"/>
<evidence type="ECO:0000313" key="4">
    <source>
        <dbReference type="EMBL" id="VFT80402.1"/>
    </source>
</evidence>
<dbReference type="PANTHER" id="PTHR44329:SF214">
    <property type="entry name" value="PROTEIN KINASE DOMAIN-CONTAINING PROTEIN"/>
    <property type="match status" value="1"/>
</dbReference>
<evidence type="ECO:0000313" key="3">
    <source>
        <dbReference type="EMBL" id="KAF0715719.1"/>
    </source>
</evidence>
<keyword evidence="1" id="KW-0732">Signal</keyword>
<keyword evidence="5" id="KW-1185">Reference proteome</keyword>
<organism evidence="4 5">
    <name type="scientific">Aphanomyces stellatus</name>
    <dbReference type="NCBI Taxonomy" id="120398"/>
    <lineage>
        <taxon>Eukaryota</taxon>
        <taxon>Sar</taxon>
        <taxon>Stramenopiles</taxon>
        <taxon>Oomycota</taxon>
        <taxon>Saprolegniomycetes</taxon>
        <taxon>Saprolegniales</taxon>
        <taxon>Verrucalvaceae</taxon>
        <taxon>Aphanomyces</taxon>
    </lineage>
</organism>